<feature type="domain" description="PA" evidence="9">
    <location>
        <begin position="439"/>
        <end position="516"/>
    </location>
</feature>
<dbReference type="InterPro" id="IPR006311">
    <property type="entry name" value="TAT_signal"/>
</dbReference>
<evidence type="ECO:0000256" key="2">
    <source>
        <dbReference type="ARBA" id="ARBA00022670"/>
    </source>
</evidence>
<feature type="domain" description="Pyrrolo-quinoline quinone repeat" evidence="11">
    <location>
        <begin position="846"/>
        <end position="984"/>
    </location>
</feature>
<organism evidence="13 14">
    <name type="scientific">Nonomuraea thailandensis</name>
    <dbReference type="NCBI Taxonomy" id="1188745"/>
    <lineage>
        <taxon>Bacteria</taxon>
        <taxon>Bacillati</taxon>
        <taxon>Actinomycetota</taxon>
        <taxon>Actinomycetes</taxon>
        <taxon>Streptosporangiales</taxon>
        <taxon>Streptosporangiaceae</taxon>
        <taxon>Nonomuraea</taxon>
    </lineage>
</organism>
<dbReference type="RefSeq" id="WP_276083202.1">
    <property type="nucleotide sequence ID" value="NZ_BAABKA010000069.1"/>
</dbReference>
<dbReference type="SUPFAM" id="SSF50998">
    <property type="entry name" value="Quinoprotein alcohol dehydrogenase-like"/>
    <property type="match status" value="1"/>
</dbReference>
<dbReference type="InterPro" id="IPR011047">
    <property type="entry name" value="Quinoprotein_ADH-like_sf"/>
</dbReference>
<dbReference type="InterPro" id="IPR041469">
    <property type="entry name" value="Subtilisin-like_FN3"/>
</dbReference>
<dbReference type="Pfam" id="PF00082">
    <property type="entry name" value="Peptidase_S8"/>
    <property type="match status" value="1"/>
</dbReference>
<protein>
    <submittedName>
        <fullName evidence="13">Subtilisin family serine protease</fullName>
    </submittedName>
</protein>
<dbReference type="Gene3D" id="2.130.10.10">
    <property type="entry name" value="YVTN repeat-like/Quinoprotein amine dehydrogenase"/>
    <property type="match status" value="1"/>
</dbReference>
<proteinExistence type="inferred from homology"/>
<keyword evidence="3 6" id="KW-0378">Hydrolase</keyword>
<dbReference type="Pfam" id="PF17766">
    <property type="entry name" value="fn3_6"/>
    <property type="match status" value="1"/>
</dbReference>
<feature type="domain" description="Pyrrolo-quinoline quinone repeat" evidence="11">
    <location>
        <begin position="1012"/>
        <end position="1197"/>
    </location>
</feature>
<dbReference type="Pfam" id="PF13360">
    <property type="entry name" value="PQQ_2"/>
    <property type="match status" value="2"/>
</dbReference>
<evidence type="ECO:0000313" key="13">
    <source>
        <dbReference type="EMBL" id="MCP2362445.1"/>
    </source>
</evidence>
<dbReference type="Gene3D" id="3.40.50.200">
    <property type="entry name" value="Peptidase S8/S53 domain"/>
    <property type="match status" value="1"/>
</dbReference>
<dbReference type="PROSITE" id="PS51318">
    <property type="entry name" value="TAT"/>
    <property type="match status" value="1"/>
</dbReference>
<keyword evidence="7" id="KW-0732">Signal</keyword>
<dbReference type="InterPro" id="IPR037045">
    <property type="entry name" value="S8pro/Inhibitor_I9_sf"/>
</dbReference>
<dbReference type="InterPro" id="IPR045051">
    <property type="entry name" value="SBT"/>
</dbReference>
<feature type="domain" description="Inhibitor I9" evidence="10">
    <location>
        <begin position="77"/>
        <end position="139"/>
    </location>
</feature>
<dbReference type="InterPro" id="IPR023828">
    <property type="entry name" value="Peptidase_S8_Ser-AS"/>
</dbReference>
<evidence type="ECO:0000256" key="7">
    <source>
        <dbReference type="SAM" id="SignalP"/>
    </source>
</evidence>
<evidence type="ECO:0000259" key="12">
    <source>
        <dbReference type="Pfam" id="PF17766"/>
    </source>
</evidence>
<sequence length="1247" mass="128516">MHLSTSPRRLVATAALTGLAMAGLAWPSTAEAGAEEQKTYLVRLAAEPVATYEGDVAGLARTKPAEGEKIETGSAEVTEYVDHLKGRHDAALRKAGGHKLYEYVYSYEGFAARLTADQVAKMRALPEVVSVTEDRKVSVATSSTPAFLGLDDRGGLWDRLGGPTGGRKGEGAGDGLVIGVIDSGIWAGSQSFANPDTSGRRYGPLRGFHGGCAQSSPDQSWDAKLCNGKVVAARHFNAGWGGDAGVKEQLPWEFQSPRDYNGHGTHTASTAGGNHDVTVTGPAAAFGKISGIAPRARIAAYKALWSTQDASTANGYYSDLVAAIDQAVADGVDVINYSVSGTSTDLLDPAELAFLAAAEAGVFVAAAGGNDGPGAATVAHPSPWVTTVAAGTHDRATHGSATLGNGASYEGVSLAATKAGPAPLVDAAAAAVAGADPVKAAQCWAARDNGGTAVLDPAKVKGKIVICDRGTTPRVNKSVAVSEAGGLGVIMTNADENSLNADLHVIPTVHLAVKDRQAVKDYAATAGATATVEQARITSDAPAPYVAAFSSRGPLQAAGGDLLKPDLIAPGQDILAAYAPPGANGLEFNVSSGTSMAAPHVAGLAALLKDLNPRWSPMAVKSALMTSGSDVKDGPSTDPSVIFGQGAGHVTPNSAADPGLVYDSGIEDWTAFLCGSTNAVEPKVCQALAGKGRSFDPSDLNVPSIAIGRLPGTQQVTRQVTNVGRSTATYTASVTGLDGIDVKVSPSRLTLRSGQTKSFTVTFTRTTAPMNAYVGGRLTWKERRHTVRTPVVVRPVPEKWAATYGVAGGKDTAEFIVNDPAGKRVYVTGASYGSTPGLLSPSIATVAYDAVTGKELWSRTYAGPAGNYDEPFALELTPDGSKLLVAGVSAGTETGTDAVTLAYDAASGEPLWTARYTAANAHSDHANAVKVAPDGRTAYVTGMTTVGDNGEADYFVAAYDTADGREKWQTRYDGPGKGTDDARVIELTPDGTKLFVSGQSQGEEGTGLSDWGTVAYDAATGRQLWTAGNNGPANRIDVPSGMAADAGAVYVTGSIETQDTQSDVMTVAYDAATGKELWADRYDGPGHESDTPHDLTLAQGRLYVTGNTTGEGTGSDFTTLAYDAATGERSWVQRFDGQAGNEDYAWAVRVTPDGSKVVIAGQSADDQAKGTDYVTVAYDAGSGEQLWVGRYDGAVGASDDAHGLAVDATDAEGVRIFVTGSSATGGTPPFALEIDFATVAYFEPWKQ</sequence>
<name>A0A9X2GR27_9ACTN</name>
<dbReference type="PROSITE" id="PS00138">
    <property type="entry name" value="SUBTILASE_SER"/>
    <property type="match status" value="1"/>
</dbReference>
<accession>A0A9X2GR27</accession>
<dbReference type="PRINTS" id="PR00723">
    <property type="entry name" value="SUBTILISIN"/>
</dbReference>
<dbReference type="SUPFAM" id="SSF52025">
    <property type="entry name" value="PA domain"/>
    <property type="match status" value="1"/>
</dbReference>
<evidence type="ECO:0000256" key="4">
    <source>
        <dbReference type="ARBA" id="ARBA00022825"/>
    </source>
</evidence>
<evidence type="ECO:0000259" key="9">
    <source>
        <dbReference type="Pfam" id="PF02225"/>
    </source>
</evidence>
<reference evidence="13" key="1">
    <citation type="submission" date="2022-06" db="EMBL/GenBank/DDBJ databases">
        <title>Sequencing the genomes of 1000 actinobacteria strains.</title>
        <authorList>
            <person name="Klenk H.-P."/>
        </authorList>
    </citation>
    <scope>NUCLEOTIDE SEQUENCE</scope>
    <source>
        <strain evidence="13">DSM 46694</strain>
    </source>
</reference>
<keyword evidence="2 6" id="KW-0645">Protease</keyword>
<dbReference type="GO" id="GO:0006508">
    <property type="term" value="P:proteolysis"/>
    <property type="evidence" value="ECO:0007669"/>
    <property type="project" value="UniProtKB-KW"/>
</dbReference>
<dbReference type="SUPFAM" id="SSF52743">
    <property type="entry name" value="Subtilisin-like"/>
    <property type="match status" value="1"/>
</dbReference>
<dbReference type="Proteomes" id="UP001139648">
    <property type="component" value="Unassembled WGS sequence"/>
</dbReference>
<dbReference type="Gene3D" id="3.30.70.80">
    <property type="entry name" value="Peptidase S8 propeptide/proteinase inhibitor I9"/>
    <property type="match status" value="1"/>
</dbReference>
<dbReference type="InterPro" id="IPR003137">
    <property type="entry name" value="PA_domain"/>
</dbReference>
<dbReference type="InterPro" id="IPR002372">
    <property type="entry name" value="PQQ_rpt_dom"/>
</dbReference>
<evidence type="ECO:0000256" key="6">
    <source>
        <dbReference type="PROSITE-ProRule" id="PRU01240"/>
    </source>
</evidence>
<dbReference type="InterPro" id="IPR046450">
    <property type="entry name" value="PA_dom_sf"/>
</dbReference>
<feature type="signal peptide" evidence="7">
    <location>
        <begin position="1"/>
        <end position="32"/>
    </location>
</feature>
<evidence type="ECO:0000259" key="11">
    <source>
        <dbReference type="Pfam" id="PF13360"/>
    </source>
</evidence>
<dbReference type="InterPro" id="IPR010259">
    <property type="entry name" value="S8pro/Inhibitor_I9"/>
</dbReference>
<dbReference type="GO" id="GO:0004252">
    <property type="term" value="F:serine-type endopeptidase activity"/>
    <property type="evidence" value="ECO:0007669"/>
    <property type="project" value="UniProtKB-UniRule"/>
</dbReference>
<dbReference type="InterPro" id="IPR015943">
    <property type="entry name" value="WD40/YVTN_repeat-like_dom_sf"/>
</dbReference>
<dbReference type="AlphaFoldDB" id="A0A9X2GR27"/>
<dbReference type="InterPro" id="IPR036852">
    <property type="entry name" value="Peptidase_S8/S53_dom_sf"/>
</dbReference>
<feature type="active site" description="Charge relay system" evidence="5 6">
    <location>
        <position position="595"/>
    </location>
</feature>
<dbReference type="CDD" id="cd02120">
    <property type="entry name" value="PA_subtilisin_like"/>
    <property type="match status" value="1"/>
</dbReference>
<dbReference type="InterPro" id="IPR000209">
    <property type="entry name" value="Peptidase_S8/S53_dom"/>
</dbReference>
<evidence type="ECO:0000259" key="10">
    <source>
        <dbReference type="Pfam" id="PF05922"/>
    </source>
</evidence>
<dbReference type="PANTHER" id="PTHR10795">
    <property type="entry name" value="PROPROTEIN CONVERTASE SUBTILISIN/KEXIN"/>
    <property type="match status" value="1"/>
</dbReference>
<evidence type="ECO:0000313" key="14">
    <source>
        <dbReference type="Proteomes" id="UP001139648"/>
    </source>
</evidence>
<dbReference type="Gene3D" id="2.60.40.2310">
    <property type="match status" value="1"/>
</dbReference>
<dbReference type="Pfam" id="PF02225">
    <property type="entry name" value="PA"/>
    <property type="match status" value="1"/>
</dbReference>
<gene>
    <name evidence="13" type="ORF">HD597_009465</name>
</gene>
<feature type="active site" description="Charge relay system" evidence="5 6">
    <location>
        <position position="182"/>
    </location>
</feature>
<evidence type="ECO:0000256" key="3">
    <source>
        <dbReference type="ARBA" id="ARBA00022801"/>
    </source>
</evidence>
<dbReference type="PROSITE" id="PS51892">
    <property type="entry name" value="SUBTILASE"/>
    <property type="match status" value="1"/>
</dbReference>
<comment type="caution">
    <text evidence="13">The sequence shown here is derived from an EMBL/GenBank/DDBJ whole genome shotgun (WGS) entry which is preliminary data.</text>
</comment>
<dbReference type="InterPro" id="IPR015500">
    <property type="entry name" value="Peptidase_S8_subtilisin-rel"/>
</dbReference>
<keyword evidence="4 6" id="KW-0720">Serine protease</keyword>
<dbReference type="Pfam" id="PF05922">
    <property type="entry name" value="Inhibitor_I9"/>
    <property type="match status" value="1"/>
</dbReference>
<dbReference type="Gene3D" id="3.50.30.30">
    <property type="match status" value="1"/>
</dbReference>
<evidence type="ECO:0000256" key="5">
    <source>
        <dbReference type="PIRSR" id="PIRSR615500-1"/>
    </source>
</evidence>
<feature type="domain" description="Subtilisin-like protease fibronectin type-III" evidence="12">
    <location>
        <begin position="699"/>
        <end position="793"/>
    </location>
</feature>
<feature type="domain" description="Peptidase S8/S53" evidence="8">
    <location>
        <begin position="173"/>
        <end position="646"/>
    </location>
</feature>
<evidence type="ECO:0000259" key="8">
    <source>
        <dbReference type="Pfam" id="PF00082"/>
    </source>
</evidence>
<keyword evidence="14" id="KW-1185">Reference proteome</keyword>
<evidence type="ECO:0000256" key="1">
    <source>
        <dbReference type="ARBA" id="ARBA00011073"/>
    </source>
</evidence>
<comment type="similarity">
    <text evidence="1 6">Belongs to the peptidase S8 family.</text>
</comment>
<dbReference type="EMBL" id="JAMZEB010000002">
    <property type="protein sequence ID" value="MCP2362445.1"/>
    <property type="molecule type" value="Genomic_DNA"/>
</dbReference>
<feature type="chain" id="PRO_5040933431" evidence="7">
    <location>
        <begin position="33"/>
        <end position="1247"/>
    </location>
</feature>
<feature type="active site" description="Charge relay system" evidence="5 6">
    <location>
        <position position="263"/>
    </location>
</feature>